<proteinExistence type="predicted"/>
<keyword evidence="3" id="KW-0812">Transmembrane</keyword>
<evidence type="ECO:0000256" key="1">
    <source>
        <dbReference type="ARBA" id="ARBA00022729"/>
    </source>
</evidence>
<organism evidence="5 6">
    <name type="scientific">Aureispira anguillae</name>
    <dbReference type="NCBI Taxonomy" id="2864201"/>
    <lineage>
        <taxon>Bacteria</taxon>
        <taxon>Pseudomonadati</taxon>
        <taxon>Bacteroidota</taxon>
        <taxon>Saprospiria</taxon>
        <taxon>Saprospirales</taxon>
        <taxon>Saprospiraceae</taxon>
        <taxon>Aureispira</taxon>
    </lineage>
</organism>
<accession>A0A915YJQ2</accession>
<keyword evidence="6" id="KW-1185">Reference proteome</keyword>
<keyword evidence="1" id="KW-0732">Signal</keyword>
<dbReference type="InterPro" id="IPR032812">
    <property type="entry name" value="SbsA_Ig"/>
</dbReference>
<feature type="domain" description="SbsA Ig-like" evidence="4">
    <location>
        <begin position="53"/>
        <end position="140"/>
    </location>
</feature>
<protein>
    <submittedName>
        <fullName evidence="5">Ig-like domain-containing protein</fullName>
    </submittedName>
</protein>
<dbReference type="AlphaFoldDB" id="A0A915YJQ2"/>
<dbReference type="InterPro" id="IPR013784">
    <property type="entry name" value="Carb-bd-like_fold"/>
</dbReference>
<evidence type="ECO:0000256" key="3">
    <source>
        <dbReference type="SAM" id="Phobius"/>
    </source>
</evidence>
<sequence length="627" mass="71649">MQTKIHLYSSTSFVGAILILIGLLIGCATPQAPEGGPQDTQYPQINPKRYSTPNPSTNFQDNQIILTFDEWIKLQAAYNQVIISPPLENNPSIKIRNKSVVVKWKEALKDSTTYIINFGDAVQDITEGNIAPNLKMVFSTGPYLDSLTCSGQIVDAATRKPKEEVLVMLYRNLADSIPRSQKPYYFTKTNKQGAFRLEYLKAGTYRIFALEDKNRDYKYNLNNESIAFLDSSFQINDTTKPVLRLRMFQEREHLKVVNTKLDAYGALKLEFNNKIHSPNTIEFLEAPDDFKMLTEAGEDTMKIWFDGTLDSVGKWKFVIKNELEQLNDTIRVSAKSRDYYERTADHLRWYKKRAVTNEGAAAKTARGTEENKFPLRDTVPIQQHPFEAIALDFTRPIQTWDSTKFVLFKDSAMSTTQSIITEQMDSTTGLIVSDTVHKDIVIDTFIRINAPTFVLNEKLQLFYDWEPNARYQLMLLPNGVTDFFNFSNVDTLTRIYTINKKENYGTVTAIIKGGDSTKQYVVQLIDSKENVLEETIIQDSTQMTILYENIKTDTYTIRVIHDEVPNGWWDVGNYDEGRQAEQTTSSKPIGLNPGWENMMELNLKPTGIRTKAEKGGKERNTPKEDTD</sequence>
<dbReference type="Pfam" id="PF13205">
    <property type="entry name" value="Big_5"/>
    <property type="match status" value="1"/>
</dbReference>
<dbReference type="KEGG" id="aup:AsAng_0050210"/>
<reference evidence="5" key="1">
    <citation type="submission" date="2022-09" db="EMBL/GenBank/DDBJ databases">
        <title>Aureispira anguillicida sp. nov., isolated from Leptocephalus of Japanese eel Anguilla japonica.</title>
        <authorList>
            <person name="Yuasa K."/>
            <person name="Mekata T."/>
            <person name="Ikunari K."/>
        </authorList>
    </citation>
    <scope>NUCLEOTIDE SEQUENCE</scope>
    <source>
        <strain evidence="5">EL160426</strain>
    </source>
</reference>
<gene>
    <name evidence="5" type="ORF">AsAng_0050210</name>
</gene>
<keyword evidence="3" id="KW-1133">Transmembrane helix</keyword>
<name>A0A915YJQ2_9BACT</name>
<evidence type="ECO:0000256" key="2">
    <source>
        <dbReference type="SAM" id="MobiDB-lite"/>
    </source>
</evidence>
<dbReference type="Proteomes" id="UP001060919">
    <property type="component" value="Chromosome"/>
</dbReference>
<dbReference type="RefSeq" id="WP_264789462.1">
    <property type="nucleotide sequence ID" value="NZ_AP026867.1"/>
</dbReference>
<dbReference type="EMBL" id="AP026867">
    <property type="protein sequence ID" value="BDS14242.1"/>
    <property type="molecule type" value="Genomic_DNA"/>
</dbReference>
<feature type="compositionally biased region" description="Basic and acidic residues" evidence="2">
    <location>
        <begin position="610"/>
        <end position="627"/>
    </location>
</feature>
<feature type="transmembrane region" description="Helical" evidence="3">
    <location>
        <begin position="7"/>
        <end position="25"/>
    </location>
</feature>
<feature type="region of interest" description="Disordered" evidence="2">
    <location>
        <begin position="605"/>
        <end position="627"/>
    </location>
</feature>
<dbReference type="GO" id="GO:0030246">
    <property type="term" value="F:carbohydrate binding"/>
    <property type="evidence" value="ECO:0007669"/>
    <property type="project" value="InterPro"/>
</dbReference>
<keyword evidence="3" id="KW-0472">Membrane</keyword>
<evidence type="ECO:0000313" key="5">
    <source>
        <dbReference type="EMBL" id="BDS14242.1"/>
    </source>
</evidence>
<dbReference type="SUPFAM" id="SSF49452">
    <property type="entry name" value="Starch-binding domain-like"/>
    <property type="match status" value="1"/>
</dbReference>
<dbReference type="PROSITE" id="PS51257">
    <property type="entry name" value="PROKAR_LIPOPROTEIN"/>
    <property type="match status" value="1"/>
</dbReference>
<evidence type="ECO:0000313" key="6">
    <source>
        <dbReference type="Proteomes" id="UP001060919"/>
    </source>
</evidence>
<evidence type="ECO:0000259" key="4">
    <source>
        <dbReference type="Pfam" id="PF13205"/>
    </source>
</evidence>